<proteinExistence type="predicted"/>
<keyword evidence="2" id="KW-1185">Reference proteome</keyword>
<comment type="caution">
    <text evidence="1">The sequence shown here is derived from an EMBL/GenBank/DDBJ whole genome shotgun (WGS) entry which is preliminary data.</text>
</comment>
<evidence type="ECO:0000313" key="2">
    <source>
        <dbReference type="Proteomes" id="UP001152795"/>
    </source>
</evidence>
<organism evidence="1 2">
    <name type="scientific">Paramuricea clavata</name>
    <name type="common">Red gorgonian</name>
    <name type="synonym">Violescent sea-whip</name>
    <dbReference type="NCBI Taxonomy" id="317549"/>
    <lineage>
        <taxon>Eukaryota</taxon>
        <taxon>Metazoa</taxon>
        <taxon>Cnidaria</taxon>
        <taxon>Anthozoa</taxon>
        <taxon>Octocorallia</taxon>
        <taxon>Malacalcyonacea</taxon>
        <taxon>Plexauridae</taxon>
        <taxon>Paramuricea</taxon>
    </lineage>
</organism>
<accession>A0A6S7G1L6</accession>
<dbReference type="Proteomes" id="UP001152795">
    <property type="component" value="Unassembled WGS sequence"/>
</dbReference>
<reference evidence="1" key="1">
    <citation type="submission" date="2020-04" db="EMBL/GenBank/DDBJ databases">
        <authorList>
            <person name="Alioto T."/>
            <person name="Alioto T."/>
            <person name="Gomez Garrido J."/>
        </authorList>
    </citation>
    <scope>NUCLEOTIDE SEQUENCE</scope>
    <source>
        <strain evidence="1">A484AB</strain>
    </source>
</reference>
<evidence type="ECO:0000313" key="1">
    <source>
        <dbReference type="EMBL" id="CAB3985788.1"/>
    </source>
</evidence>
<name>A0A6S7G1L6_PARCT</name>
<dbReference type="OrthoDB" id="10045355at2759"/>
<protein>
    <submittedName>
        <fullName evidence="1">Uncharacterized protein</fullName>
    </submittedName>
</protein>
<sequence length="189" mass="21593">MASPIPYRRICSNNSLILPRKDEEMMSLWPCFLVANLVLAAFREDNFQLRTCEEHDNQCAEIEEDPALSTTYGVNFLSALCQSRFYHVIGGLPGDAMHDVLEGCLQYECKELLKYLICERKFFSLNHLNSSIHNFDFGYQNDSDKPSPISELTLHSNSNTLHQRAAQMWCLARFVPLLVGAKVPETDEK</sequence>
<dbReference type="EMBL" id="CACRXK020000922">
    <property type="protein sequence ID" value="CAB3985788.1"/>
    <property type="molecule type" value="Genomic_DNA"/>
</dbReference>
<gene>
    <name evidence="1" type="ORF">PACLA_8A020822</name>
</gene>
<dbReference type="AlphaFoldDB" id="A0A6S7G1L6"/>